<dbReference type="InterPro" id="IPR009839">
    <property type="entry name" value="SseB_N"/>
</dbReference>
<name>A0A927IAI5_9ACTN</name>
<sequence>MVLKNIPDPGFADDDGSADPALAEALTAWSEDRGAEPRVLAALARARLLVPVVALLGEVETGPDGLRREKTSDMAVPTLTAPGGRKALPVFTSTRSLARWREDARPVAVDLGRALRAAAHERADTLVLDLSGPVTYQLTGAALRAVAAGRADDAGPLADPAVTHAVRTLVAADPGVARAHLGPGGRADGTLALELAPGAPARETASRVAGALAADAVLREHLVRGLELALVPPGTELPGTPLFSRTPGR</sequence>
<dbReference type="Proteomes" id="UP000632289">
    <property type="component" value="Unassembled WGS sequence"/>
</dbReference>
<keyword evidence="3" id="KW-1185">Reference proteome</keyword>
<organism evidence="2 3">
    <name type="scientific">Streptomyces chumphonensis</name>
    <dbReference type="NCBI Taxonomy" id="1214925"/>
    <lineage>
        <taxon>Bacteria</taxon>
        <taxon>Bacillati</taxon>
        <taxon>Actinomycetota</taxon>
        <taxon>Actinomycetes</taxon>
        <taxon>Kitasatosporales</taxon>
        <taxon>Streptomycetaceae</taxon>
        <taxon>Streptomyces</taxon>
    </lineage>
</organism>
<dbReference type="Pfam" id="PF07179">
    <property type="entry name" value="SseB"/>
    <property type="match status" value="1"/>
</dbReference>
<dbReference type="RefSeq" id="WP_191208894.1">
    <property type="nucleotide sequence ID" value="NZ_BAABKL010000018.1"/>
</dbReference>
<evidence type="ECO:0000259" key="1">
    <source>
        <dbReference type="Pfam" id="PF07179"/>
    </source>
</evidence>
<feature type="domain" description="SseB protein N-terminal" evidence="1">
    <location>
        <begin position="22"/>
        <end position="145"/>
    </location>
</feature>
<protein>
    <submittedName>
        <fullName evidence="2">SseB family protein</fullName>
    </submittedName>
</protein>
<evidence type="ECO:0000313" key="2">
    <source>
        <dbReference type="EMBL" id="MBD3931588.1"/>
    </source>
</evidence>
<evidence type="ECO:0000313" key="3">
    <source>
        <dbReference type="Proteomes" id="UP000632289"/>
    </source>
</evidence>
<dbReference type="AlphaFoldDB" id="A0A927IAI5"/>
<dbReference type="EMBL" id="JACXYU010000003">
    <property type="protein sequence ID" value="MBD3931588.1"/>
    <property type="molecule type" value="Genomic_DNA"/>
</dbReference>
<gene>
    <name evidence="2" type="ORF">IF129_08425</name>
</gene>
<reference evidence="2" key="1">
    <citation type="submission" date="2020-09" db="EMBL/GenBank/DDBJ databases">
        <title>Secondary metabolite and genome analysis of marine Streptomyces chumphonensis KK1-2T.</title>
        <authorList>
            <person name="Phongsopitanun W."/>
            <person name="Kanchanasin P."/>
            <person name="Pittayakhajonwut P."/>
            <person name="Suwanborirux K."/>
            <person name="Tanasupawat S."/>
        </authorList>
    </citation>
    <scope>NUCLEOTIDE SEQUENCE</scope>
    <source>
        <strain evidence="2">KK1-2</strain>
    </source>
</reference>
<proteinExistence type="predicted"/>
<comment type="caution">
    <text evidence="2">The sequence shown here is derived from an EMBL/GenBank/DDBJ whole genome shotgun (WGS) entry which is preliminary data.</text>
</comment>
<accession>A0A927IAI5</accession>